<dbReference type="AlphaFoldDB" id="A0A9F5MV47"/>
<evidence type="ECO:0000256" key="1">
    <source>
        <dbReference type="ARBA" id="ARBA00006547"/>
    </source>
</evidence>
<dbReference type="GO" id="GO:0004060">
    <property type="term" value="F:arylamine N-acetyltransferase activity"/>
    <property type="evidence" value="ECO:0007669"/>
    <property type="project" value="UniProtKB-EC"/>
</dbReference>
<dbReference type="InterPro" id="IPR001447">
    <property type="entry name" value="Arylamine_N-AcTrfase"/>
</dbReference>
<keyword evidence="3" id="KW-0012">Acyltransferase</keyword>
<keyword evidence="3" id="KW-0808">Transferase</keyword>
<sequence length="181" mass="21324">MPSRVSFAFQEARSRHKNGLQQLSQITPFRNAIFQHRIEAVPFENPSILSRETITLDLEQVYNKIVKKRHGEQPTFILCAERLGYNPMNFSNSDLLEKRIQEYPSIEPQTIEEFQFQSICNHQSTDGFYMEFKTQDDNDWEKILREKFSIILEGNLVPISVKGLYTIWPSNEFKTFNRINS</sequence>
<evidence type="ECO:0000313" key="5">
    <source>
        <dbReference type="RefSeq" id="XP_025025505.1"/>
    </source>
</evidence>
<dbReference type="Proteomes" id="UP000695026">
    <property type="component" value="Unplaced"/>
</dbReference>
<dbReference type="EC" id="2.3.1.5" evidence="2"/>
<organism evidence="4 5">
    <name type="scientific">Python bivittatus</name>
    <name type="common">Burmese python</name>
    <name type="synonym">Python molurus bivittatus</name>
    <dbReference type="NCBI Taxonomy" id="176946"/>
    <lineage>
        <taxon>Eukaryota</taxon>
        <taxon>Metazoa</taxon>
        <taxon>Chordata</taxon>
        <taxon>Craniata</taxon>
        <taxon>Vertebrata</taxon>
        <taxon>Euteleostomi</taxon>
        <taxon>Lepidosauria</taxon>
        <taxon>Squamata</taxon>
        <taxon>Bifurcata</taxon>
        <taxon>Unidentata</taxon>
        <taxon>Episquamata</taxon>
        <taxon>Toxicofera</taxon>
        <taxon>Serpentes</taxon>
        <taxon>Henophidia</taxon>
        <taxon>Pythonidae</taxon>
        <taxon>Python</taxon>
    </lineage>
</organism>
<name>A0A9F5MV47_PYTBI</name>
<dbReference type="Pfam" id="PF00797">
    <property type="entry name" value="Acetyltransf_2"/>
    <property type="match status" value="1"/>
</dbReference>
<dbReference type="InterPro" id="IPR038765">
    <property type="entry name" value="Papain-like_cys_pep_sf"/>
</dbReference>
<reference evidence="5" key="1">
    <citation type="submission" date="2025-08" db="UniProtKB">
        <authorList>
            <consortium name="RefSeq"/>
        </authorList>
    </citation>
    <scope>IDENTIFICATION</scope>
    <source>
        <tissue evidence="5">Liver</tissue>
    </source>
</reference>
<dbReference type="GeneID" id="112541227"/>
<dbReference type="Gene3D" id="3.30.2140.10">
    <property type="entry name" value="Arylamine N-acetyltransferase"/>
    <property type="match status" value="1"/>
</dbReference>
<comment type="similarity">
    <text evidence="1">Belongs to the arylamine N-acetyltransferase family.</text>
</comment>
<proteinExistence type="inferred from homology"/>
<dbReference type="KEGG" id="pbi:112541227"/>
<dbReference type="OrthoDB" id="10260017at2759"/>
<evidence type="ECO:0000256" key="2">
    <source>
        <dbReference type="ARBA" id="ARBA00012701"/>
    </source>
</evidence>
<evidence type="ECO:0000313" key="4">
    <source>
        <dbReference type="Proteomes" id="UP000695026"/>
    </source>
</evidence>
<protein>
    <recommendedName>
        <fullName evidence="2">arylamine N-acetyltransferase</fullName>
        <ecNumber evidence="2">2.3.1.5</ecNumber>
    </recommendedName>
</protein>
<accession>A0A9F5MV47</accession>
<dbReference type="SUPFAM" id="SSF54001">
    <property type="entry name" value="Cysteine proteinases"/>
    <property type="match status" value="1"/>
</dbReference>
<evidence type="ECO:0000256" key="3">
    <source>
        <dbReference type="ARBA" id="ARBA00023315"/>
    </source>
</evidence>
<dbReference type="RefSeq" id="XP_025025505.1">
    <property type="nucleotide sequence ID" value="XM_025169737.1"/>
</dbReference>
<gene>
    <name evidence="5" type="primary">LOC112541227</name>
</gene>
<keyword evidence="4" id="KW-1185">Reference proteome</keyword>